<feature type="region of interest" description="Disordered" evidence="1">
    <location>
        <begin position="602"/>
        <end position="625"/>
    </location>
</feature>
<proteinExistence type="predicted"/>
<dbReference type="InterPro" id="IPR036397">
    <property type="entry name" value="RNaseH_sf"/>
</dbReference>
<comment type="caution">
    <text evidence="3">The sequence shown here is derived from an EMBL/GenBank/DDBJ whole genome shotgun (WGS) entry which is preliminary data.</text>
</comment>
<accession>A0ABT1N4A0</accession>
<dbReference type="InterPro" id="IPR015378">
    <property type="entry name" value="Transposase-like_Mu_C"/>
</dbReference>
<feature type="domain" description="Integrase catalytic" evidence="2">
    <location>
        <begin position="210"/>
        <end position="419"/>
    </location>
</feature>
<gene>
    <name evidence="3" type="ORF">NHN17_16090</name>
</gene>
<dbReference type="EMBL" id="JANEYT010000040">
    <property type="protein sequence ID" value="MCQ1059571.1"/>
    <property type="molecule type" value="Genomic_DNA"/>
</dbReference>
<dbReference type="Gene3D" id="3.30.420.10">
    <property type="entry name" value="Ribonuclease H-like superfamily/Ribonuclease H"/>
    <property type="match status" value="1"/>
</dbReference>
<name>A0ABT1N4A0_9GAMM</name>
<evidence type="ECO:0000313" key="4">
    <source>
        <dbReference type="Proteomes" id="UP001524460"/>
    </source>
</evidence>
<dbReference type="InterPro" id="IPR001584">
    <property type="entry name" value="Integrase_cat-core"/>
</dbReference>
<evidence type="ECO:0000313" key="3">
    <source>
        <dbReference type="EMBL" id="MCQ1059571.1"/>
    </source>
</evidence>
<protein>
    <submittedName>
        <fullName evidence="3">Transposase family protein</fullName>
    </submittedName>
</protein>
<organism evidence="3 4">
    <name type="scientific">Photobacterium pectinilyticum</name>
    <dbReference type="NCBI Taxonomy" id="2906793"/>
    <lineage>
        <taxon>Bacteria</taxon>
        <taxon>Pseudomonadati</taxon>
        <taxon>Pseudomonadota</taxon>
        <taxon>Gammaproteobacteria</taxon>
        <taxon>Vibrionales</taxon>
        <taxon>Vibrionaceae</taxon>
        <taxon>Photobacterium</taxon>
    </lineage>
</organism>
<dbReference type="Proteomes" id="UP001524460">
    <property type="component" value="Unassembled WGS sequence"/>
</dbReference>
<feature type="compositionally biased region" description="Polar residues" evidence="1">
    <location>
        <begin position="602"/>
        <end position="611"/>
    </location>
</feature>
<sequence>MSMNKPQQTFWNEMHGEVDSHNKTNDLDRKSTEPELFERDLATYLDDVQVEVRRRYEYLTWIEKHLAGGWTQNNLEPLLVEAANEIEFLPPKWRTVAKWWSLYSSSGKKITSLVPKVHLKGNRKQKVENDTVFFDRAVERYLVPERPSIAAVYEYYSDLIRRENQQLVGEKIQALSYKGFYNRIKKLPAYEVAVARHGKYLADIEFNKIDAHLPSSRVLEKVEIDHSPLDLILLDDELDIPLGRPYLTLLIDQYSKSIVGFHLGFKDPSYYSVMKGILNAIKPKKYIHERFPSIENEWYCQGKMESLVVDNGAEFWSKSLEQSCLEVGIHIQYNPVRKPWLKPLVERLFRTISSKLLVSIPGKTFSNILEREEYDSRKDAVMHFSTFNELFHKWIIDVYHYDSDSKKRAIPYLKWQEGVSVMPPITYSHDELEKLSVILGLKENRKHRRGGIHIHSLRYDSEELADYRRMNPSDIEVLTKTDPDDISSIYVYLEREQRYLKVPCIDPVGYTQKLSLTQHNINKRLCRDFISDKLDLDALARVRLYIHDRIEQEAEEINNLSRGTTKRKTKGMARLAKHNGVASDSQANCEPEVLPELSLINTKSAPKSLPNSDDWDDFTSDLDPY</sequence>
<evidence type="ECO:0000259" key="2">
    <source>
        <dbReference type="PROSITE" id="PS50994"/>
    </source>
</evidence>
<dbReference type="RefSeq" id="WP_255043640.1">
    <property type="nucleotide sequence ID" value="NZ_JANEYT010000040.1"/>
</dbReference>
<dbReference type="SUPFAM" id="SSF53098">
    <property type="entry name" value="Ribonuclease H-like"/>
    <property type="match status" value="1"/>
</dbReference>
<reference evidence="3 4" key="1">
    <citation type="submission" date="2022-07" db="EMBL/GenBank/DDBJ databases">
        <title>Photobacterium pectinilyticum sp. nov., a marine bacterium isolated from surface seawater of Qingdao offshore.</title>
        <authorList>
            <person name="Wang X."/>
        </authorList>
    </citation>
    <scope>NUCLEOTIDE SEQUENCE [LARGE SCALE GENOMIC DNA]</scope>
    <source>
        <strain evidence="3 4">ZSDE20</strain>
    </source>
</reference>
<dbReference type="PROSITE" id="PS50994">
    <property type="entry name" value="INTEGRASE"/>
    <property type="match status" value="1"/>
</dbReference>
<dbReference type="Pfam" id="PF09299">
    <property type="entry name" value="Mu-transpos_C"/>
    <property type="match status" value="1"/>
</dbReference>
<evidence type="ECO:0000256" key="1">
    <source>
        <dbReference type="SAM" id="MobiDB-lite"/>
    </source>
</evidence>
<keyword evidence="4" id="KW-1185">Reference proteome</keyword>
<feature type="compositionally biased region" description="Acidic residues" evidence="1">
    <location>
        <begin position="613"/>
        <end position="625"/>
    </location>
</feature>
<dbReference type="InterPro" id="IPR012337">
    <property type="entry name" value="RNaseH-like_sf"/>
</dbReference>